<reference evidence="7 8" key="1">
    <citation type="submission" date="2017-03" db="EMBL/GenBank/DDBJ databases">
        <authorList>
            <person name="Afonso C.L."/>
            <person name="Miller P.J."/>
            <person name="Scott M.A."/>
            <person name="Spackman E."/>
            <person name="Goraichik I."/>
            <person name="Dimitrov K.M."/>
            <person name="Suarez D.L."/>
            <person name="Swayne D.E."/>
        </authorList>
    </citation>
    <scope>NUCLEOTIDE SEQUENCE [LARGE SCALE GENOMIC DNA]</scope>
    <source>
        <strain evidence="7">Genome sequencing of Nitrospira japonica strain NJ11</strain>
    </source>
</reference>
<dbReference type="Gene3D" id="1.10.10.10">
    <property type="entry name" value="Winged helix-like DNA-binding domain superfamily/Winged helix DNA-binding domain"/>
    <property type="match status" value="1"/>
</dbReference>
<keyword evidence="8" id="KW-1185">Reference proteome</keyword>
<keyword evidence="3" id="KW-0731">Sigma factor</keyword>
<dbReference type="InterPro" id="IPR013249">
    <property type="entry name" value="RNA_pol_sigma70_r4_t2"/>
</dbReference>
<dbReference type="InterPro" id="IPR036388">
    <property type="entry name" value="WH-like_DNA-bd_sf"/>
</dbReference>
<dbReference type="Proteomes" id="UP000192042">
    <property type="component" value="Chromosome I"/>
</dbReference>
<evidence type="ECO:0008006" key="9">
    <source>
        <dbReference type="Google" id="ProtNLM"/>
    </source>
</evidence>
<dbReference type="Pfam" id="PF04542">
    <property type="entry name" value="Sigma70_r2"/>
    <property type="match status" value="1"/>
</dbReference>
<dbReference type="InterPro" id="IPR039425">
    <property type="entry name" value="RNA_pol_sigma-70-like"/>
</dbReference>
<evidence type="ECO:0000259" key="5">
    <source>
        <dbReference type="Pfam" id="PF04542"/>
    </source>
</evidence>
<dbReference type="Gene3D" id="1.10.1740.10">
    <property type="match status" value="1"/>
</dbReference>
<protein>
    <recommendedName>
        <fullName evidence="9">RNA polymerase sigma factor FecI (Sigma-19)</fullName>
    </recommendedName>
</protein>
<gene>
    <name evidence="7" type="ORF">NSJP_2713</name>
</gene>
<dbReference type="InterPro" id="IPR007627">
    <property type="entry name" value="RNA_pol_sigma70_r2"/>
</dbReference>
<dbReference type="SUPFAM" id="SSF88659">
    <property type="entry name" value="Sigma3 and sigma4 domains of RNA polymerase sigma factors"/>
    <property type="match status" value="1"/>
</dbReference>
<dbReference type="SUPFAM" id="SSF88946">
    <property type="entry name" value="Sigma2 domain of RNA polymerase sigma factors"/>
    <property type="match status" value="1"/>
</dbReference>
<dbReference type="EMBL" id="LT828648">
    <property type="protein sequence ID" value="SLM48880.1"/>
    <property type="molecule type" value="Genomic_DNA"/>
</dbReference>
<evidence type="ECO:0000256" key="4">
    <source>
        <dbReference type="ARBA" id="ARBA00023163"/>
    </source>
</evidence>
<proteinExistence type="inferred from homology"/>
<comment type="similarity">
    <text evidence="1">Belongs to the sigma-70 factor family. ECF subfamily.</text>
</comment>
<evidence type="ECO:0000313" key="8">
    <source>
        <dbReference type="Proteomes" id="UP000192042"/>
    </source>
</evidence>
<keyword evidence="2" id="KW-0805">Transcription regulation</keyword>
<dbReference type="InterPro" id="IPR014284">
    <property type="entry name" value="RNA_pol_sigma-70_dom"/>
</dbReference>
<dbReference type="OrthoDB" id="9794372at2"/>
<keyword evidence="4" id="KW-0804">Transcription</keyword>
<feature type="domain" description="RNA polymerase sigma factor 70 region 4 type 2" evidence="6">
    <location>
        <begin position="107"/>
        <end position="159"/>
    </location>
</feature>
<dbReference type="KEGG" id="nja:NSJP_2713"/>
<dbReference type="GO" id="GO:0003677">
    <property type="term" value="F:DNA binding"/>
    <property type="evidence" value="ECO:0007669"/>
    <property type="project" value="InterPro"/>
</dbReference>
<name>A0A1W1I7A2_9BACT</name>
<dbReference type="InterPro" id="IPR013325">
    <property type="entry name" value="RNA_pol_sigma_r2"/>
</dbReference>
<feature type="domain" description="RNA polymerase sigma-70 region 2" evidence="5">
    <location>
        <begin position="13"/>
        <end position="74"/>
    </location>
</feature>
<evidence type="ECO:0000256" key="2">
    <source>
        <dbReference type="ARBA" id="ARBA00023015"/>
    </source>
</evidence>
<dbReference type="GO" id="GO:0016987">
    <property type="term" value="F:sigma factor activity"/>
    <property type="evidence" value="ECO:0007669"/>
    <property type="project" value="UniProtKB-KW"/>
</dbReference>
<organism evidence="7 8">
    <name type="scientific">Nitrospira japonica</name>
    <dbReference type="NCBI Taxonomy" id="1325564"/>
    <lineage>
        <taxon>Bacteria</taxon>
        <taxon>Pseudomonadati</taxon>
        <taxon>Nitrospirota</taxon>
        <taxon>Nitrospiria</taxon>
        <taxon>Nitrospirales</taxon>
        <taxon>Nitrospiraceae</taxon>
        <taxon>Nitrospira</taxon>
    </lineage>
</organism>
<sequence length="165" mass="19277">MSHTELSEVFFEHEEGLFRFLLKRLKCTFTARDLTQELFLKISAQEDTQHIHNQKAYLFRMAANLATDHLRVEQNRAEILAEANDILWGGTEHRHAERVMIARQELARLEQALNELPSLSQNIFQLNRFGHKTQQEIAKEFGISISTVEAHMRKVLDHLSSVRDR</sequence>
<accession>A0A1W1I7A2</accession>
<dbReference type="STRING" id="1325564.NSJP_2713"/>
<dbReference type="PANTHER" id="PTHR43133:SF63">
    <property type="entry name" value="RNA POLYMERASE SIGMA FACTOR FECI-RELATED"/>
    <property type="match status" value="1"/>
</dbReference>
<evidence type="ECO:0000256" key="3">
    <source>
        <dbReference type="ARBA" id="ARBA00023082"/>
    </source>
</evidence>
<evidence type="ECO:0000256" key="1">
    <source>
        <dbReference type="ARBA" id="ARBA00010641"/>
    </source>
</evidence>
<dbReference type="GO" id="GO:0006352">
    <property type="term" value="P:DNA-templated transcription initiation"/>
    <property type="evidence" value="ECO:0007669"/>
    <property type="project" value="InterPro"/>
</dbReference>
<evidence type="ECO:0000259" key="6">
    <source>
        <dbReference type="Pfam" id="PF08281"/>
    </source>
</evidence>
<evidence type="ECO:0000313" key="7">
    <source>
        <dbReference type="EMBL" id="SLM48880.1"/>
    </source>
</evidence>
<dbReference type="AlphaFoldDB" id="A0A1W1I7A2"/>
<dbReference type="NCBIfam" id="TIGR02937">
    <property type="entry name" value="sigma70-ECF"/>
    <property type="match status" value="1"/>
</dbReference>
<dbReference type="PANTHER" id="PTHR43133">
    <property type="entry name" value="RNA POLYMERASE ECF-TYPE SIGMA FACTO"/>
    <property type="match status" value="1"/>
</dbReference>
<dbReference type="Pfam" id="PF08281">
    <property type="entry name" value="Sigma70_r4_2"/>
    <property type="match status" value="1"/>
</dbReference>
<dbReference type="RefSeq" id="WP_080887202.1">
    <property type="nucleotide sequence ID" value="NZ_LT828648.1"/>
</dbReference>
<dbReference type="InterPro" id="IPR013324">
    <property type="entry name" value="RNA_pol_sigma_r3/r4-like"/>
</dbReference>